<accession>A0ABT4MD35</accession>
<dbReference type="InterPro" id="IPR036259">
    <property type="entry name" value="MFS_trans_sf"/>
</dbReference>
<evidence type="ECO:0000256" key="8">
    <source>
        <dbReference type="SAM" id="Phobius"/>
    </source>
</evidence>
<gene>
    <name evidence="10" type="ORF">O4220_10225</name>
</gene>
<dbReference type="RefSeq" id="WP_269603768.1">
    <property type="nucleotide sequence ID" value="NZ_JAPWIJ010000004.1"/>
</dbReference>
<evidence type="ECO:0000256" key="3">
    <source>
        <dbReference type="ARBA" id="ARBA00022475"/>
    </source>
</evidence>
<dbReference type="EMBL" id="JAPWIJ010000004">
    <property type="protein sequence ID" value="MCZ4518894.1"/>
    <property type="molecule type" value="Genomic_DNA"/>
</dbReference>
<dbReference type="PANTHER" id="PTHR42718:SF46">
    <property type="entry name" value="BLR6921 PROTEIN"/>
    <property type="match status" value="1"/>
</dbReference>
<evidence type="ECO:0000256" key="1">
    <source>
        <dbReference type="ARBA" id="ARBA00004651"/>
    </source>
</evidence>
<dbReference type="InterPro" id="IPR011701">
    <property type="entry name" value="MFS"/>
</dbReference>
<feature type="transmembrane region" description="Helical" evidence="8">
    <location>
        <begin position="89"/>
        <end position="109"/>
    </location>
</feature>
<feature type="transmembrane region" description="Helical" evidence="8">
    <location>
        <begin position="121"/>
        <end position="143"/>
    </location>
</feature>
<evidence type="ECO:0000256" key="6">
    <source>
        <dbReference type="ARBA" id="ARBA00023136"/>
    </source>
</evidence>
<dbReference type="PROSITE" id="PS50850">
    <property type="entry name" value="MFS"/>
    <property type="match status" value="1"/>
</dbReference>
<feature type="region of interest" description="Disordered" evidence="7">
    <location>
        <begin position="452"/>
        <end position="483"/>
    </location>
</feature>
<evidence type="ECO:0000259" key="9">
    <source>
        <dbReference type="PROSITE" id="PS50850"/>
    </source>
</evidence>
<feature type="transmembrane region" description="Helical" evidence="8">
    <location>
        <begin position="149"/>
        <end position="171"/>
    </location>
</feature>
<evidence type="ECO:0000256" key="5">
    <source>
        <dbReference type="ARBA" id="ARBA00022989"/>
    </source>
</evidence>
<evidence type="ECO:0000313" key="10">
    <source>
        <dbReference type="EMBL" id="MCZ4518894.1"/>
    </source>
</evidence>
<dbReference type="SUPFAM" id="SSF103473">
    <property type="entry name" value="MFS general substrate transporter"/>
    <property type="match status" value="1"/>
</dbReference>
<dbReference type="InterPro" id="IPR020846">
    <property type="entry name" value="MFS_dom"/>
</dbReference>
<dbReference type="PANTHER" id="PTHR42718">
    <property type="entry name" value="MAJOR FACILITATOR SUPERFAMILY MULTIDRUG TRANSPORTER MFSC"/>
    <property type="match status" value="1"/>
</dbReference>
<dbReference type="CDD" id="cd17504">
    <property type="entry name" value="MFS_MMR_MDR_like"/>
    <property type="match status" value="1"/>
</dbReference>
<name>A0ABT4MD35_9NOCA</name>
<feature type="transmembrane region" description="Helical" evidence="8">
    <location>
        <begin position="64"/>
        <end position="83"/>
    </location>
</feature>
<protein>
    <submittedName>
        <fullName evidence="10">MFS transporter</fullName>
    </submittedName>
</protein>
<dbReference type="Proteomes" id="UP001081071">
    <property type="component" value="Unassembled WGS sequence"/>
</dbReference>
<keyword evidence="5 8" id="KW-1133">Transmembrane helix</keyword>
<dbReference type="Gene3D" id="1.20.1720.10">
    <property type="entry name" value="Multidrug resistance protein D"/>
    <property type="match status" value="1"/>
</dbReference>
<evidence type="ECO:0000256" key="2">
    <source>
        <dbReference type="ARBA" id="ARBA00022448"/>
    </source>
</evidence>
<keyword evidence="11" id="KW-1185">Reference proteome</keyword>
<keyword evidence="6 8" id="KW-0472">Membrane</keyword>
<evidence type="ECO:0000313" key="11">
    <source>
        <dbReference type="Proteomes" id="UP001081071"/>
    </source>
</evidence>
<keyword evidence="3" id="KW-1003">Cell membrane</keyword>
<comment type="subcellular location">
    <subcellularLocation>
        <location evidence="1">Cell membrane</location>
        <topology evidence="1">Multi-pass membrane protein</topology>
    </subcellularLocation>
</comment>
<keyword evidence="4 8" id="KW-0812">Transmembrane</keyword>
<proteinExistence type="predicted"/>
<feature type="transmembrane region" description="Helical" evidence="8">
    <location>
        <begin position="249"/>
        <end position="275"/>
    </location>
</feature>
<feature type="domain" description="Major facilitator superfamily (MFS) profile" evidence="9">
    <location>
        <begin position="1"/>
        <end position="445"/>
    </location>
</feature>
<feature type="transmembrane region" description="Helical" evidence="8">
    <location>
        <begin position="386"/>
        <end position="406"/>
    </location>
</feature>
<feature type="transmembrane region" description="Helical" evidence="8">
    <location>
        <begin position="353"/>
        <end position="374"/>
    </location>
</feature>
<feature type="transmembrane region" description="Helical" evidence="8">
    <location>
        <begin position="418"/>
        <end position="440"/>
    </location>
</feature>
<comment type="caution">
    <text evidence="10">The sequence shown here is derived from an EMBL/GenBank/DDBJ whole genome shotgun (WGS) entry which is preliminary data.</text>
</comment>
<feature type="transmembrane region" description="Helical" evidence="8">
    <location>
        <begin position="295"/>
        <end position="314"/>
    </location>
</feature>
<feature type="transmembrane region" description="Helical" evidence="8">
    <location>
        <begin position="180"/>
        <end position="201"/>
    </location>
</feature>
<organism evidence="10 11">
    <name type="scientific">Rhodococcus ruber</name>
    <dbReference type="NCBI Taxonomy" id="1830"/>
    <lineage>
        <taxon>Bacteria</taxon>
        <taxon>Bacillati</taxon>
        <taxon>Actinomycetota</taxon>
        <taxon>Actinomycetes</taxon>
        <taxon>Mycobacteriales</taxon>
        <taxon>Nocardiaceae</taxon>
        <taxon>Rhodococcus</taxon>
    </lineage>
</organism>
<evidence type="ECO:0000256" key="7">
    <source>
        <dbReference type="SAM" id="MobiDB-lite"/>
    </source>
</evidence>
<feature type="transmembrane region" description="Helical" evidence="8">
    <location>
        <begin position="321"/>
        <end position="341"/>
    </location>
</feature>
<feature type="transmembrane region" description="Helical" evidence="8">
    <location>
        <begin position="207"/>
        <end position="229"/>
    </location>
</feature>
<sequence length="483" mass="49838">MLISAAIGFSLLQSLTSPVLGPISEHLGTDRNTVTWVLTAYLISAAVCTPIIGRLGDRVGKERMLVASMSALAFGCLAAVFAPSIGWLIVARIVQGVGGGAVPLCFGIIRDEFPEQKIAGAVGFTASVVAIGGGIGVVVAGPILDAFGYTGLFWVPLAVTSSAAVAAYLLVPESPVRKPAAISVLPAVLLSSWLVAFLVPLSQGLHWGWTSAQVIGPIALSVLLCWAWIHVELHSKAPLIDMAMMGKRAVWTCNVVALVLGWTLFSAFVFLPQFAQVDSSHGYGFSASVTQSGLLILPSAAAMVLTGLCSPWLARQIGARTVVFLGCLTMSGATATLAFAHGTMAQFLVANGILGFGQGMVISCMAGLVVAAVPPEQTGVASGMNANIRNIGGSAGAAVSSMIITANTGFDGVPAESGFTWAFGTMSATMALVSLVALAIPSMGRLRPVERLSAPQRAPAHETSPTALSTDRAREEISNHCPR</sequence>
<dbReference type="Pfam" id="PF07690">
    <property type="entry name" value="MFS_1"/>
    <property type="match status" value="1"/>
</dbReference>
<dbReference type="Gene3D" id="1.20.1250.20">
    <property type="entry name" value="MFS general substrate transporter like domains"/>
    <property type="match status" value="1"/>
</dbReference>
<feature type="transmembrane region" description="Helical" evidence="8">
    <location>
        <begin position="34"/>
        <end position="52"/>
    </location>
</feature>
<feature type="compositionally biased region" description="Basic and acidic residues" evidence="7">
    <location>
        <begin position="471"/>
        <end position="483"/>
    </location>
</feature>
<reference evidence="10" key="1">
    <citation type="submission" date="2022-12" db="EMBL/GenBank/DDBJ databases">
        <authorList>
            <person name="Krivoruchko A.V."/>
            <person name="Elkin A."/>
        </authorList>
    </citation>
    <scope>NUCLEOTIDE SEQUENCE</scope>
    <source>
        <strain evidence="10">IEGM 1391</strain>
    </source>
</reference>
<keyword evidence="2" id="KW-0813">Transport</keyword>
<evidence type="ECO:0000256" key="4">
    <source>
        <dbReference type="ARBA" id="ARBA00022692"/>
    </source>
</evidence>